<name>A0A8C7E5A1_NAJNA</name>
<reference evidence="3" key="2">
    <citation type="submission" date="2025-09" db="UniProtKB">
        <authorList>
            <consortium name="Ensembl"/>
        </authorList>
    </citation>
    <scope>IDENTIFICATION</scope>
</reference>
<organism evidence="3 4">
    <name type="scientific">Naja naja</name>
    <name type="common">Indian cobra</name>
    <dbReference type="NCBI Taxonomy" id="35670"/>
    <lineage>
        <taxon>Eukaryota</taxon>
        <taxon>Metazoa</taxon>
        <taxon>Chordata</taxon>
        <taxon>Craniata</taxon>
        <taxon>Vertebrata</taxon>
        <taxon>Euteleostomi</taxon>
        <taxon>Lepidosauria</taxon>
        <taxon>Squamata</taxon>
        <taxon>Bifurcata</taxon>
        <taxon>Unidentata</taxon>
        <taxon>Episquamata</taxon>
        <taxon>Toxicofera</taxon>
        <taxon>Serpentes</taxon>
        <taxon>Colubroidea</taxon>
        <taxon>Elapidae</taxon>
        <taxon>Elapinae</taxon>
        <taxon>Naja</taxon>
    </lineage>
</organism>
<evidence type="ECO:0000256" key="2">
    <source>
        <dbReference type="SAM" id="SignalP"/>
    </source>
</evidence>
<reference evidence="3" key="1">
    <citation type="submission" date="2025-08" db="UniProtKB">
        <authorList>
            <consortium name="Ensembl"/>
        </authorList>
    </citation>
    <scope>IDENTIFICATION</scope>
</reference>
<feature type="signal peptide" evidence="2">
    <location>
        <begin position="1"/>
        <end position="21"/>
    </location>
</feature>
<keyword evidence="2" id="KW-0732">Signal</keyword>
<evidence type="ECO:0000256" key="1">
    <source>
        <dbReference type="SAM" id="Phobius"/>
    </source>
</evidence>
<proteinExistence type="predicted"/>
<evidence type="ECO:0000313" key="3">
    <source>
        <dbReference type="Ensembl" id="ENSNNAP00000024868.1"/>
    </source>
</evidence>
<keyword evidence="4" id="KW-1185">Reference proteome</keyword>
<feature type="transmembrane region" description="Helical" evidence="1">
    <location>
        <begin position="64"/>
        <end position="88"/>
    </location>
</feature>
<accession>A0A8C7E5A1</accession>
<dbReference type="AlphaFoldDB" id="A0A8C7E5A1"/>
<evidence type="ECO:0000313" key="4">
    <source>
        <dbReference type="Proteomes" id="UP000694559"/>
    </source>
</evidence>
<keyword evidence="1" id="KW-1133">Transmembrane helix</keyword>
<feature type="chain" id="PRO_5034772791" evidence="2">
    <location>
        <begin position="22"/>
        <end position="91"/>
    </location>
</feature>
<dbReference type="Ensembl" id="ENSNNAT00000026071.1">
    <property type="protein sequence ID" value="ENSNNAP00000024868.1"/>
    <property type="gene ID" value="ENSNNAG00000016304.1"/>
</dbReference>
<protein>
    <submittedName>
        <fullName evidence="3">Uncharacterized protein</fullName>
    </submittedName>
</protein>
<keyword evidence="1" id="KW-0472">Membrane</keyword>
<dbReference type="Proteomes" id="UP000694559">
    <property type="component" value="Unplaced"/>
</dbReference>
<keyword evidence="1" id="KW-0812">Transmembrane</keyword>
<sequence length="91" mass="10298">YETLFAKRGTTLILTTSLALATEIRGLDCGRKARTTRIWGSFPITTGQLACFSLKERLFFVRTFFFLLHKLFRSVLLLGGLFITVASLHNL</sequence>